<evidence type="ECO:0000256" key="1">
    <source>
        <dbReference type="ARBA" id="ARBA00004496"/>
    </source>
</evidence>
<sequence>MDSNSLYNHLERLSELLRTDLRKSGIKHGLQPVQLEVLHYLSVCNRYSDTPLAVSDYLGQTKGTVSQTIKVLEQKGLLLRRTDAGDKRVSHLGLTAKGSKLLDRLVPPPMLTNACDNLSKKARTQINHALNQLVMALLQSNGMKSFGVCHTCRYNGRSEDGGYYCNLVQQPLTVDDVQRICREHEAAA</sequence>
<dbReference type="Pfam" id="PF12802">
    <property type="entry name" value="MarR_2"/>
    <property type="match status" value="1"/>
</dbReference>
<dbReference type="InterPro" id="IPR023187">
    <property type="entry name" value="Tscrpt_reg_MarR-type_CS"/>
</dbReference>
<dbReference type="InterPro" id="IPR036388">
    <property type="entry name" value="WH-like_DNA-bd_sf"/>
</dbReference>
<dbReference type="GO" id="GO:0003677">
    <property type="term" value="F:DNA binding"/>
    <property type="evidence" value="ECO:0007669"/>
    <property type="project" value="UniProtKB-KW"/>
</dbReference>
<feature type="domain" description="HTH marR-type" evidence="5">
    <location>
        <begin position="3"/>
        <end position="135"/>
    </location>
</feature>
<dbReference type="PANTHER" id="PTHR33164:SF5">
    <property type="entry name" value="ORGANIC HYDROPEROXIDE RESISTANCE TRANSCRIPTIONAL REGULATOR"/>
    <property type="match status" value="1"/>
</dbReference>
<proteinExistence type="predicted"/>
<protein>
    <submittedName>
        <fullName evidence="6">MarR family transcriptional regulator</fullName>
    </submittedName>
</protein>
<dbReference type="EMBL" id="LVJZ01000003">
    <property type="protein sequence ID" value="ODB96680.1"/>
    <property type="molecule type" value="Genomic_DNA"/>
</dbReference>
<evidence type="ECO:0000259" key="5">
    <source>
        <dbReference type="PROSITE" id="PS50995"/>
    </source>
</evidence>
<organism evidence="6 7">
    <name type="scientific">Candidatus Thiodiazotropha endoloripes</name>
    <dbReference type="NCBI Taxonomy" id="1818881"/>
    <lineage>
        <taxon>Bacteria</taxon>
        <taxon>Pseudomonadati</taxon>
        <taxon>Pseudomonadota</taxon>
        <taxon>Gammaproteobacteria</taxon>
        <taxon>Chromatiales</taxon>
        <taxon>Sedimenticolaceae</taxon>
        <taxon>Candidatus Thiodiazotropha</taxon>
    </lineage>
</organism>
<dbReference type="SUPFAM" id="SSF46785">
    <property type="entry name" value="Winged helix' DNA-binding domain"/>
    <property type="match status" value="1"/>
</dbReference>
<evidence type="ECO:0000256" key="3">
    <source>
        <dbReference type="ARBA" id="ARBA00023125"/>
    </source>
</evidence>
<dbReference type="GO" id="GO:0003700">
    <property type="term" value="F:DNA-binding transcription factor activity"/>
    <property type="evidence" value="ECO:0007669"/>
    <property type="project" value="InterPro"/>
</dbReference>
<evidence type="ECO:0000313" key="6">
    <source>
        <dbReference type="EMBL" id="ODB96680.1"/>
    </source>
</evidence>
<name>A0A1E2UPI6_9GAMM</name>
<accession>A0A1E2UPI6</accession>
<dbReference type="PROSITE" id="PS50995">
    <property type="entry name" value="HTH_MARR_2"/>
    <property type="match status" value="1"/>
</dbReference>
<comment type="caution">
    <text evidence="6">The sequence shown here is derived from an EMBL/GenBank/DDBJ whole genome shotgun (WGS) entry which is preliminary data.</text>
</comment>
<comment type="subcellular location">
    <subcellularLocation>
        <location evidence="1">Cytoplasm</location>
    </subcellularLocation>
</comment>
<dbReference type="RefSeq" id="WP_069004411.1">
    <property type="nucleotide sequence ID" value="NZ_LVJW01000003.1"/>
</dbReference>
<dbReference type="GO" id="GO:0006950">
    <property type="term" value="P:response to stress"/>
    <property type="evidence" value="ECO:0007669"/>
    <property type="project" value="TreeGrafter"/>
</dbReference>
<dbReference type="SMART" id="SM00347">
    <property type="entry name" value="HTH_MARR"/>
    <property type="match status" value="1"/>
</dbReference>
<dbReference type="PROSITE" id="PS01117">
    <property type="entry name" value="HTH_MARR_1"/>
    <property type="match status" value="1"/>
</dbReference>
<reference evidence="6 7" key="1">
    <citation type="submission" date="2016-03" db="EMBL/GenBank/DDBJ databases">
        <title>Chemosynthetic sulphur-oxidizing symbionts of marine invertebrate animals are capable of nitrogen fixation.</title>
        <authorList>
            <person name="Petersen J.M."/>
            <person name="Kemper A."/>
            <person name="Gruber-Vodicka H."/>
            <person name="Cardini U."/>
            <person name="Geest Mvander."/>
            <person name="Kleiner M."/>
            <person name="Bulgheresi S."/>
            <person name="Fussmann M."/>
            <person name="Herbold C."/>
            <person name="Seah B.K.B."/>
            <person name="Antony C.Paul."/>
            <person name="Liu D."/>
            <person name="Belitz A."/>
            <person name="Weber M."/>
        </authorList>
    </citation>
    <scope>NUCLEOTIDE SEQUENCE [LARGE SCALE GENOMIC DNA]</scope>
    <source>
        <strain evidence="6">G_D</strain>
    </source>
</reference>
<keyword evidence="3" id="KW-0238">DNA-binding</keyword>
<dbReference type="OrthoDB" id="5522755at2"/>
<dbReference type="GO" id="GO:0005737">
    <property type="term" value="C:cytoplasm"/>
    <property type="evidence" value="ECO:0007669"/>
    <property type="project" value="UniProtKB-SubCell"/>
</dbReference>
<keyword evidence="7" id="KW-1185">Reference proteome</keyword>
<dbReference type="InterPro" id="IPR036390">
    <property type="entry name" value="WH_DNA-bd_sf"/>
</dbReference>
<keyword evidence="2" id="KW-0805">Transcription regulation</keyword>
<dbReference type="AlphaFoldDB" id="A0A1E2UPI6"/>
<evidence type="ECO:0000256" key="2">
    <source>
        <dbReference type="ARBA" id="ARBA00023015"/>
    </source>
</evidence>
<dbReference type="Proteomes" id="UP000094849">
    <property type="component" value="Unassembled WGS sequence"/>
</dbReference>
<evidence type="ECO:0000256" key="4">
    <source>
        <dbReference type="ARBA" id="ARBA00023163"/>
    </source>
</evidence>
<keyword evidence="4" id="KW-0804">Transcription</keyword>
<dbReference type="InterPro" id="IPR000835">
    <property type="entry name" value="HTH_MarR-typ"/>
</dbReference>
<gene>
    <name evidence="6" type="ORF">A3196_07870</name>
</gene>
<evidence type="ECO:0000313" key="7">
    <source>
        <dbReference type="Proteomes" id="UP000094849"/>
    </source>
</evidence>
<dbReference type="Gene3D" id="1.10.10.10">
    <property type="entry name" value="Winged helix-like DNA-binding domain superfamily/Winged helix DNA-binding domain"/>
    <property type="match status" value="1"/>
</dbReference>
<dbReference type="STRING" id="1818881.A3196_07870"/>
<dbReference type="InterPro" id="IPR039422">
    <property type="entry name" value="MarR/SlyA-like"/>
</dbReference>
<dbReference type="PANTHER" id="PTHR33164">
    <property type="entry name" value="TRANSCRIPTIONAL REGULATOR, MARR FAMILY"/>
    <property type="match status" value="1"/>
</dbReference>